<protein>
    <submittedName>
        <fullName evidence="2">Uncharacterized protein</fullName>
    </submittedName>
</protein>
<feature type="signal peptide" evidence="1">
    <location>
        <begin position="1"/>
        <end position="26"/>
    </location>
</feature>
<dbReference type="RefSeq" id="WP_149432923.1">
    <property type="nucleotide sequence ID" value="NZ_VLNY01000020.1"/>
</dbReference>
<dbReference type="AlphaFoldDB" id="A0A5A7S598"/>
<keyword evidence="1" id="KW-0732">Signal</keyword>
<evidence type="ECO:0000313" key="2">
    <source>
        <dbReference type="EMBL" id="KAA0017973.1"/>
    </source>
</evidence>
<name>A0A5A7S598_9NOCA</name>
<evidence type="ECO:0000313" key="3">
    <source>
        <dbReference type="Proteomes" id="UP000322244"/>
    </source>
</evidence>
<dbReference type="EMBL" id="VLNY01000020">
    <property type="protein sequence ID" value="KAA0017973.1"/>
    <property type="molecule type" value="Genomic_DNA"/>
</dbReference>
<comment type="caution">
    <text evidence="2">The sequence shown here is derived from an EMBL/GenBank/DDBJ whole genome shotgun (WGS) entry which is preliminary data.</text>
</comment>
<evidence type="ECO:0000256" key="1">
    <source>
        <dbReference type="SAM" id="SignalP"/>
    </source>
</evidence>
<dbReference type="Proteomes" id="UP000322244">
    <property type="component" value="Unassembled WGS sequence"/>
</dbReference>
<feature type="chain" id="PRO_5023082452" evidence="1">
    <location>
        <begin position="27"/>
        <end position="128"/>
    </location>
</feature>
<dbReference type="OrthoDB" id="4550946at2"/>
<proteinExistence type="predicted"/>
<keyword evidence="3" id="KW-1185">Reference proteome</keyword>
<organism evidence="2 3">
    <name type="scientific">Antrihabitans cavernicola</name>
    <dbReference type="NCBI Taxonomy" id="2495913"/>
    <lineage>
        <taxon>Bacteria</taxon>
        <taxon>Bacillati</taxon>
        <taxon>Actinomycetota</taxon>
        <taxon>Actinomycetes</taxon>
        <taxon>Mycobacteriales</taxon>
        <taxon>Nocardiaceae</taxon>
        <taxon>Antrihabitans</taxon>
    </lineage>
</organism>
<accession>A0A5A7S598</accession>
<reference evidence="2 3" key="1">
    <citation type="submission" date="2019-07" db="EMBL/GenBank/DDBJ databases">
        <title>Rhodococcus cavernicolus sp. nov., isolated from a cave.</title>
        <authorList>
            <person name="Lee S.D."/>
        </authorList>
    </citation>
    <scope>NUCLEOTIDE SEQUENCE [LARGE SCALE GENOMIC DNA]</scope>
    <source>
        <strain evidence="2 3">C1-24</strain>
    </source>
</reference>
<gene>
    <name evidence="2" type="ORF">FOY51_24610</name>
</gene>
<sequence>MRSTTILTVLAGTAIVMGIASGTAAAATPLVDPGNGRLGVSLTPGETTAVSEGPVPALVERAFAGRTTGVRLAPGSSYSDSNGRIDTSLEDLFRETASHPGGYINAYLTDPNNPANQDVSLVITEHWN</sequence>